<keyword evidence="1" id="KW-0472">Membrane</keyword>
<keyword evidence="1" id="KW-0812">Transmembrane</keyword>
<accession>A0A0A9FD01</accession>
<organism evidence="2">
    <name type="scientific">Arundo donax</name>
    <name type="common">Giant reed</name>
    <name type="synonym">Donax arundinaceus</name>
    <dbReference type="NCBI Taxonomy" id="35708"/>
    <lineage>
        <taxon>Eukaryota</taxon>
        <taxon>Viridiplantae</taxon>
        <taxon>Streptophyta</taxon>
        <taxon>Embryophyta</taxon>
        <taxon>Tracheophyta</taxon>
        <taxon>Spermatophyta</taxon>
        <taxon>Magnoliopsida</taxon>
        <taxon>Liliopsida</taxon>
        <taxon>Poales</taxon>
        <taxon>Poaceae</taxon>
        <taxon>PACMAD clade</taxon>
        <taxon>Arundinoideae</taxon>
        <taxon>Arundineae</taxon>
        <taxon>Arundo</taxon>
    </lineage>
</organism>
<name>A0A0A9FD01_ARUDO</name>
<reference evidence="2" key="1">
    <citation type="submission" date="2014-09" db="EMBL/GenBank/DDBJ databases">
        <authorList>
            <person name="Magalhaes I.L.F."/>
            <person name="Oliveira U."/>
            <person name="Santos F.R."/>
            <person name="Vidigal T.H.D.A."/>
            <person name="Brescovit A.D."/>
            <person name="Santos A.J."/>
        </authorList>
    </citation>
    <scope>NUCLEOTIDE SEQUENCE</scope>
    <source>
        <tissue evidence="2">Shoot tissue taken approximately 20 cm above the soil surface</tissue>
    </source>
</reference>
<feature type="transmembrane region" description="Helical" evidence="1">
    <location>
        <begin position="33"/>
        <end position="54"/>
    </location>
</feature>
<proteinExistence type="predicted"/>
<evidence type="ECO:0000256" key="1">
    <source>
        <dbReference type="SAM" id="Phobius"/>
    </source>
</evidence>
<dbReference type="AlphaFoldDB" id="A0A0A9FD01"/>
<dbReference type="EMBL" id="GBRH01186966">
    <property type="protein sequence ID" value="JAE10930.1"/>
    <property type="molecule type" value="Transcribed_RNA"/>
</dbReference>
<protein>
    <submittedName>
        <fullName evidence="2">Uncharacterized protein</fullName>
    </submittedName>
</protein>
<evidence type="ECO:0000313" key="2">
    <source>
        <dbReference type="EMBL" id="JAE10930.1"/>
    </source>
</evidence>
<keyword evidence="1" id="KW-1133">Transmembrane helix</keyword>
<reference evidence="2" key="2">
    <citation type="journal article" date="2015" name="Data Brief">
        <title>Shoot transcriptome of the giant reed, Arundo donax.</title>
        <authorList>
            <person name="Barrero R.A."/>
            <person name="Guerrero F.D."/>
            <person name="Moolhuijzen P."/>
            <person name="Goolsby J.A."/>
            <person name="Tidwell J."/>
            <person name="Bellgard S.E."/>
            <person name="Bellgard M.I."/>
        </authorList>
    </citation>
    <scope>NUCLEOTIDE SEQUENCE</scope>
    <source>
        <tissue evidence="2">Shoot tissue taken approximately 20 cm above the soil surface</tissue>
    </source>
</reference>
<sequence>MFCIGPEIYSLELVATSSTICVEVMLELDLDFLFRWLTVSFVLRFVCGIAVVGAI</sequence>